<dbReference type="GO" id="GO:0046872">
    <property type="term" value="F:metal ion binding"/>
    <property type="evidence" value="ECO:0007669"/>
    <property type="project" value="InterPro"/>
</dbReference>
<feature type="domain" description="ATP-grasp" evidence="2">
    <location>
        <begin position="112"/>
        <end position="293"/>
    </location>
</feature>
<keyword evidence="4" id="KW-1185">Reference proteome</keyword>
<keyword evidence="1" id="KW-0067">ATP-binding</keyword>
<dbReference type="GO" id="GO:0005737">
    <property type="term" value="C:cytoplasm"/>
    <property type="evidence" value="ECO:0007669"/>
    <property type="project" value="TreeGrafter"/>
</dbReference>
<evidence type="ECO:0000313" key="3">
    <source>
        <dbReference type="EMBL" id="QCY46531.1"/>
    </source>
</evidence>
<dbReference type="PANTHER" id="PTHR21621:SF2">
    <property type="entry name" value="COENZYME GAMMA-F420-2:ALPHA-L-GLUTAMATE LIGASE"/>
    <property type="match status" value="1"/>
</dbReference>
<sequence>MRILITGANGPAGMALGEQLRGSGHEVIGADMDNAPNEFYDLVEKVPPSNDPGMIPRLADLIHQHGVQVLLPTVSDELPAVAAAHEAGQLGCVVMIGAAAAVDTAHDKWLTVTRLISSGVPVPRSALPSHFASTQQAVDALGSPFILKPRVARGGRGVSLIDAADELDLAELDDSWLLQEFASGEEYAPMVFHAGPDSGTDFCAVVRKTELKQGKVGNAVDTVRIDGPEAEEIAALALDTVRALGLEFQADLDVRRLADGRAVVLEVNARFGANSRRAPQLLELVLQQAQALSVQPVGRG</sequence>
<dbReference type="Gene3D" id="3.30.470.20">
    <property type="entry name" value="ATP-grasp fold, B domain"/>
    <property type="match status" value="1"/>
</dbReference>
<name>A0A5B7WR22_9MICC</name>
<evidence type="ECO:0000259" key="2">
    <source>
        <dbReference type="PROSITE" id="PS50975"/>
    </source>
</evidence>
<evidence type="ECO:0000256" key="1">
    <source>
        <dbReference type="PROSITE-ProRule" id="PRU00409"/>
    </source>
</evidence>
<dbReference type="PANTHER" id="PTHR21621">
    <property type="entry name" value="RIBOSOMAL PROTEIN S6 MODIFICATION PROTEIN"/>
    <property type="match status" value="1"/>
</dbReference>
<dbReference type="Pfam" id="PF02655">
    <property type="entry name" value="ATP-grasp_3"/>
    <property type="match status" value="1"/>
</dbReference>
<proteinExistence type="predicted"/>
<dbReference type="SUPFAM" id="SSF51735">
    <property type="entry name" value="NAD(P)-binding Rossmann-fold domains"/>
    <property type="match status" value="1"/>
</dbReference>
<gene>
    <name evidence="3" type="ORF">GcLGCM259_0775</name>
</gene>
<organism evidence="3 4">
    <name type="scientific">Glutamicibacter creatinolyticus</name>
    <dbReference type="NCBI Taxonomy" id="162496"/>
    <lineage>
        <taxon>Bacteria</taxon>
        <taxon>Bacillati</taxon>
        <taxon>Actinomycetota</taxon>
        <taxon>Actinomycetes</taxon>
        <taxon>Micrococcales</taxon>
        <taxon>Micrococcaceae</taxon>
        <taxon>Glutamicibacter</taxon>
    </lineage>
</organism>
<dbReference type="InterPro" id="IPR011761">
    <property type="entry name" value="ATP-grasp"/>
</dbReference>
<reference evidence="3 4" key="1">
    <citation type="submission" date="2018-12" db="EMBL/GenBank/DDBJ databases">
        <title>Complete Genome Sequence of Glutamicibacter creatinolyticus strain LGCM259,isolated from an abscess of a 12-year-old mare in Italy.</title>
        <authorList>
            <person name="Santos R.G."/>
            <person name="Silva A.L."/>
            <person name="Seyffert N."/>
            <person name="Castro T.L.P."/>
            <person name="Attili A.R."/>
            <person name="Rifici C."/>
            <person name="Mazzullo G."/>
            <person name="Brenig B."/>
            <person name="Venanzi F."/>
            <person name="Azevedo V."/>
        </authorList>
    </citation>
    <scope>NUCLEOTIDE SEQUENCE [LARGE SCALE GENOMIC DNA]</scope>
    <source>
        <strain evidence="3 4">LGCM 259</strain>
    </source>
</reference>
<dbReference type="EMBL" id="CP034412">
    <property type="protein sequence ID" value="QCY46531.1"/>
    <property type="molecule type" value="Genomic_DNA"/>
</dbReference>
<dbReference type="Gene3D" id="3.40.50.20">
    <property type="match status" value="1"/>
</dbReference>
<dbReference type="KEGG" id="gcr:GcLGCM259_0775"/>
<dbReference type="RefSeq" id="WP_138925842.1">
    <property type="nucleotide sequence ID" value="NZ_CP034412.1"/>
</dbReference>
<dbReference type="Proteomes" id="UP000307000">
    <property type="component" value="Chromosome"/>
</dbReference>
<dbReference type="AlphaFoldDB" id="A0A5B7WR22"/>
<accession>A0A5B7WR22</accession>
<protein>
    <recommendedName>
        <fullName evidence="2">ATP-grasp domain-containing protein</fullName>
    </recommendedName>
</protein>
<dbReference type="SUPFAM" id="SSF56059">
    <property type="entry name" value="Glutathione synthetase ATP-binding domain-like"/>
    <property type="match status" value="1"/>
</dbReference>
<dbReference type="InterPro" id="IPR003806">
    <property type="entry name" value="ATP-grasp_PylC-type"/>
</dbReference>
<dbReference type="GO" id="GO:0043774">
    <property type="term" value="F:coenzyme F420-2 alpha-glutamyl ligase activity"/>
    <property type="evidence" value="ECO:0007669"/>
    <property type="project" value="TreeGrafter"/>
</dbReference>
<evidence type="ECO:0000313" key="4">
    <source>
        <dbReference type="Proteomes" id="UP000307000"/>
    </source>
</evidence>
<dbReference type="PROSITE" id="PS50975">
    <property type="entry name" value="ATP_GRASP"/>
    <property type="match status" value="1"/>
</dbReference>
<dbReference type="InterPro" id="IPR036291">
    <property type="entry name" value="NAD(P)-bd_dom_sf"/>
</dbReference>
<dbReference type="GO" id="GO:0005524">
    <property type="term" value="F:ATP binding"/>
    <property type="evidence" value="ECO:0007669"/>
    <property type="project" value="UniProtKB-UniRule"/>
</dbReference>
<keyword evidence="1" id="KW-0547">Nucleotide-binding</keyword>